<evidence type="ECO:0000313" key="2">
    <source>
        <dbReference type="EMBL" id="ABB31257.1"/>
    </source>
</evidence>
<dbReference type="Gene3D" id="6.10.250.2140">
    <property type="match status" value="1"/>
</dbReference>
<dbReference type="InterPro" id="IPR021236">
    <property type="entry name" value="Uncharacterised_YfdX"/>
</dbReference>
<reference evidence="2 3" key="2">
    <citation type="journal article" date="2009" name="BMC Microbiol.">
        <title>The genome sequence of Geobacter metallireducens: features of metabolism, physiology and regulation common and dissimilar to Geobacter sulfurreducens.</title>
        <authorList>
            <person name="Aklujkar M."/>
            <person name="Krushkal J."/>
            <person name="DiBartolo G."/>
            <person name="Lapidus A."/>
            <person name="Land M.L."/>
            <person name="Lovley D.R."/>
        </authorList>
    </citation>
    <scope>NUCLEOTIDE SEQUENCE [LARGE SCALE GENOMIC DNA]</scope>
    <source>
        <strain evidence="3">ATCC 53774 / DSM 7210 / GS-15</strain>
    </source>
</reference>
<dbReference type="KEGG" id="gme:Gmet_1015"/>
<name>Q39WW7_GEOMG</name>
<dbReference type="AlphaFoldDB" id="Q39WW7"/>
<feature type="chain" id="PRO_5005694614" description="YfdX protein" evidence="1">
    <location>
        <begin position="27"/>
        <end position="418"/>
    </location>
</feature>
<dbReference type="eggNOG" id="ENOG5032XSR">
    <property type="taxonomic scope" value="Bacteria"/>
</dbReference>
<feature type="signal peptide" evidence="1">
    <location>
        <begin position="1"/>
        <end position="26"/>
    </location>
</feature>
<dbReference type="RefSeq" id="WP_004513186.1">
    <property type="nucleotide sequence ID" value="NC_007517.1"/>
</dbReference>
<dbReference type="STRING" id="269799.Gmet_1015"/>
<dbReference type="Proteomes" id="UP000007073">
    <property type="component" value="Chromosome"/>
</dbReference>
<sequence length="418" mass="47031">MKRSAFVLLAVLAGYLPFCPAAPAEAVDTPSAGLYRSITQREEGVISRTAVMALRSIVQARADIHQKMLEKARHDLNEATLLMETIRSDLSTAVVRNRIWIARTHLEYETAQRVMEDLPPIFSALRDIEEYFPTDKAKRHIDNAKRYLEKGEKKGAERELHLADNELVVVEVELPIAKAETYVTRAKEYLARNDVTKADEALKVAEEKAQAVPVGMESALQRAQSSFWRASRSYAAGKPAEARTYIEQARMYLEKAAKTGNVKGKEEVGTLSRSVTELEQKLDKGDNTAESALASAWNKSRALAERESEYLAARWEEAETTLSVDDDLIEAKLHVSYGETYQVITRESAKAAEELDRAAAYLDKAMKNSLLDQATIKRIGAIRKEVTSLREAPEQSDEAWKDRYDQIKDEINKLLRQV</sequence>
<dbReference type="Pfam" id="PF10938">
    <property type="entry name" value="YfdX"/>
    <property type="match status" value="1"/>
</dbReference>
<evidence type="ECO:0008006" key="4">
    <source>
        <dbReference type="Google" id="ProtNLM"/>
    </source>
</evidence>
<evidence type="ECO:0000313" key="3">
    <source>
        <dbReference type="Proteomes" id="UP000007073"/>
    </source>
</evidence>
<evidence type="ECO:0000256" key="1">
    <source>
        <dbReference type="SAM" id="SignalP"/>
    </source>
</evidence>
<dbReference type="EMBL" id="CP000148">
    <property type="protein sequence ID" value="ABB31257.1"/>
    <property type="molecule type" value="Genomic_DNA"/>
</dbReference>
<reference evidence="2 3" key="1">
    <citation type="submission" date="2005-10" db="EMBL/GenBank/DDBJ databases">
        <title>Complete sequence of Geobacter metallireducens GS-15.</title>
        <authorList>
            <consortium name="US DOE Joint Genome Institute"/>
            <person name="Copeland A."/>
            <person name="Lucas S."/>
            <person name="Lapidus A."/>
            <person name="Barry K."/>
            <person name="Detter J.C."/>
            <person name="Glavina T."/>
            <person name="Hammon N."/>
            <person name="Israni S."/>
            <person name="Pitluck S."/>
            <person name="Di Bartolo G."/>
            <person name="Chain P."/>
            <person name="Schmutz J."/>
            <person name="Larimer F."/>
            <person name="Land M."/>
            <person name="Kyrpides N."/>
            <person name="Ivanova N."/>
            <person name="Richardson P."/>
        </authorList>
    </citation>
    <scope>NUCLEOTIDE SEQUENCE [LARGE SCALE GENOMIC DNA]</scope>
    <source>
        <strain evidence="3">ATCC 53774 / DSM 7210 / GS-15</strain>
    </source>
</reference>
<protein>
    <recommendedName>
        <fullName evidence="4">YfdX protein</fullName>
    </recommendedName>
</protein>
<dbReference type="HOGENOM" id="CLU_656823_0_0_7"/>
<organism evidence="2 3">
    <name type="scientific">Geobacter metallireducens (strain ATCC 53774 / DSM 7210 / GS-15)</name>
    <dbReference type="NCBI Taxonomy" id="269799"/>
    <lineage>
        <taxon>Bacteria</taxon>
        <taxon>Pseudomonadati</taxon>
        <taxon>Thermodesulfobacteriota</taxon>
        <taxon>Desulfuromonadia</taxon>
        <taxon>Geobacterales</taxon>
        <taxon>Geobacteraceae</taxon>
        <taxon>Geobacter</taxon>
    </lineage>
</organism>
<gene>
    <name evidence="2" type="ordered locus">Gmet_1015</name>
</gene>
<keyword evidence="3" id="KW-1185">Reference proteome</keyword>
<accession>Q39WW7</accession>
<keyword evidence="1" id="KW-0732">Signal</keyword>
<proteinExistence type="predicted"/>